<dbReference type="OrthoDB" id="9805604at2"/>
<dbReference type="GO" id="GO:0008781">
    <property type="term" value="F:N-acylneuraminate cytidylyltransferase activity"/>
    <property type="evidence" value="ECO:0007669"/>
    <property type="project" value="TreeGrafter"/>
</dbReference>
<dbReference type="Pfam" id="PF02348">
    <property type="entry name" value="CTP_transf_3"/>
    <property type="match status" value="1"/>
</dbReference>
<accession>A0A6L3ZJ53</accession>
<dbReference type="PANTHER" id="PTHR21485:SF6">
    <property type="entry name" value="N-ACYLNEURAMINATE CYTIDYLYLTRANSFERASE-RELATED"/>
    <property type="match status" value="1"/>
</dbReference>
<evidence type="ECO:0000313" key="2">
    <source>
        <dbReference type="Proteomes" id="UP000484164"/>
    </source>
</evidence>
<dbReference type="CDD" id="cd02513">
    <property type="entry name" value="CMP-NeuAc_Synthase"/>
    <property type="match status" value="1"/>
</dbReference>
<dbReference type="AlphaFoldDB" id="A0A6L3ZJ53"/>
<protein>
    <submittedName>
        <fullName evidence="1">Acylneuraminate cytidylyltransferase family protein</fullName>
    </submittedName>
</protein>
<dbReference type="Gene3D" id="3.90.550.10">
    <property type="entry name" value="Spore Coat Polysaccharide Biosynthesis Protein SpsA, Chain A"/>
    <property type="match status" value="1"/>
</dbReference>
<dbReference type="InterPro" id="IPR003329">
    <property type="entry name" value="Cytidylyl_trans"/>
</dbReference>
<organism evidence="1 2">
    <name type="scientific">Phaeocystidibacter marisrubri</name>
    <dbReference type="NCBI Taxonomy" id="1577780"/>
    <lineage>
        <taxon>Bacteria</taxon>
        <taxon>Pseudomonadati</taxon>
        <taxon>Bacteroidota</taxon>
        <taxon>Flavobacteriia</taxon>
        <taxon>Flavobacteriales</taxon>
        <taxon>Phaeocystidibacteraceae</taxon>
        <taxon>Phaeocystidibacter</taxon>
    </lineage>
</organism>
<keyword evidence="2" id="KW-1185">Reference proteome</keyword>
<comment type="caution">
    <text evidence="1">The sequence shown here is derived from an EMBL/GenBank/DDBJ whole genome shotgun (WGS) entry which is preliminary data.</text>
</comment>
<dbReference type="InterPro" id="IPR050793">
    <property type="entry name" value="CMP-NeuNAc_synthase"/>
</dbReference>
<keyword evidence="1" id="KW-0548">Nucleotidyltransferase</keyword>
<gene>
    <name evidence="1" type="ORF">F8C82_04085</name>
</gene>
<evidence type="ECO:0000313" key="1">
    <source>
        <dbReference type="EMBL" id="KAB2817588.1"/>
    </source>
</evidence>
<proteinExistence type="predicted"/>
<reference evidence="1 2" key="1">
    <citation type="submission" date="2019-10" db="EMBL/GenBank/DDBJ databases">
        <title>Genome sequence of Phaeocystidibacter marisrubri JCM30614 (type strain).</title>
        <authorList>
            <person name="Bowman J.P."/>
        </authorList>
    </citation>
    <scope>NUCLEOTIDE SEQUENCE [LARGE SCALE GENOMIC DNA]</scope>
    <source>
        <strain evidence="1 2">JCM 30614</strain>
    </source>
</reference>
<dbReference type="EMBL" id="WBVQ01000001">
    <property type="protein sequence ID" value="KAB2817588.1"/>
    <property type="molecule type" value="Genomic_DNA"/>
</dbReference>
<dbReference type="Proteomes" id="UP000484164">
    <property type="component" value="Unassembled WGS sequence"/>
</dbReference>
<sequence length="239" mass="26951">MRSLLITICARGGSKGIPGKNIKPLNGVPLLHYTLNLAQIIQEKYGADIQVSTDSDEILKCAAEVGYSTEYIRPDEFATDKAGKIAAIEDAMLYSERLYGKTYDYILDLDVTSPLRTLNDIEQAYEQLSSNEEALNIFSVSPAARNPYFNMVETGENGFAKVVKDAGDVKSRQNAPLVYDMNASFYLFKREYFNKGYSTSTTPYSLAYVMKHHCFDLDEPRDFRVMEILLSENLLEIEI</sequence>
<dbReference type="PANTHER" id="PTHR21485">
    <property type="entry name" value="HAD SUPERFAMILY MEMBERS CMAS AND KDSC"/>
    <property type="match status" value="1"/>
</dbReference>
<keyword evidence="1" id="KW-0808">Transferase</keyword>
<name>A0A6L3ZJ53_9FLAO</name>
<dbReference type="InterPro" id="IPR029044">
    <property type="entry name" value="Nucleotide-diphossugar_trans"/>
</dbReference>
<dbReference type="SUPFAM" id="SSF53448">
    <property type="entry name" value="Nucleotide-diphospho-sugar transferases"/>
    <property type="match status" value="1"/>
</dbReference>
<dbReference type="RefSeq" id="WP_151692245.1">
    <property type="nucleotide sequence ID" value="NZ_BMGX01000002.1"/>
</dbReference>